<protein>
    <recommendedName>
        <fullName evidence="6">EamA domain-containing protein</fullName>
    </recommendedName>
</protein>
<evidence type="ECO:0000256" key="2">
    <source>
        <dbReference type="ARBA" id="ARBA00022692"/>
    </source>
</evidence>
<dbReference type="Proteomes" id="UP000018415">
    <property type="component" value="Unassembled WGS sequence"/>
</dbReference>
<feature type="transmembrane region" description="Helical" evidence="5">
    <location>
        <begin position="82"/>
        <end position="100"/>
    </location>
</feature>
<dbReference type="AlphaFoldDB" id="V2UBS9"/>
<evidence type="ECO:0000256" key="3">
    <source>
        <dbReference type="ARBA" id="ARBA00022989"/>
    </source>
</evidence>
<sequence length="301" mass="32541">MLTPSGVGGALMQNAQLLSVLFMVLSMTSYQISASFAKQLFEVLDPLTVTILRLCFAAIIICLMFRSWKIISRLSFLKWRDLLCYSAALCLMNVLFYMSLGKLPQGIAVGLEFIGPLGLALLSIKQRSDYIWVLLAILGIALMVPWGQANSDNFSVFGTLCALGAGFCWALYIYFGQRVVQQNIGMHALTIAISLAALTLLPIGLYHNAAALVDTQYWGKAIAIAILATAIPYALDLKALQHLSKLSYGTLSSLSPALAALTGLVLLGEQISLLQWVALFCVMLASVGVTLRASRKKAVSP</sequence>
<feature type="transmembrane region" description="Helical" evidence="5">
    <location>
        <begin position="247"/>
        <end position="267"/>
    </location>
</feature>
<gene>
    <name evidence="7" type="ORF">P253_01985</name>
</gene>
<evidence type="ECO:0000313" key="7">
    <source>
        <dbReference type="EMBL" id="ESK47962.1"/>
    </source>
</evidence>
<dbReference type="SUPFAM" id="SSF103481">
    <property type="entry name" value="Multidrug resistance efflux transporter EmrE"/>
    <property type="match status" value="1"/>
</dbReference>
<dbReference type="InterPro" id="IPR050638">
    <property type="entry name" value="AA-Vitamin_Transporters"/>
</dbReference>
<dbReference type="eggNOG" id="COG5006">
    <property type="taxonomic scope" value="Bacteria"/>
</dbReference>
<comment type="caution">
    <text evidence="7">The sequence shown here is derived from an EMBL/GenBank/DDBJ whole genome shotgun (WGS) entry which is preliminary data.</text>
</comment>
<feature type="domain" description="EamA" evidence="6">
    <location>
        <begin position="157"/>
        <end position="290"/>
    </location>
</feature>
<dbReference type="InterPro" id="IPR000620">
    <property type="entry name" value="EamA_dom"/>
</dbReference>
<dbReference type="GO" id="GO:0016020">
    <property type="term" value="C:membrane"/>
    <property type="evidence" value="ECO:0007669"/>
    <property type="project" value="UniProtKB-SubCell"/>
</dbReference>
<dbReference type="PANTHER" id="PTHR32322:SF9">
    <property type="entry name" value="AMINO-ACID METABOLITE EFFLUX PUMP-RELATED"/>
    <property type="match status" value="1"/>
</dbReference>
<reference evidence="7 8" key="1">
    <citation type="submission" date="2013-10" db="EMBL/GenBank/DDBJ databases">
        <title>The Genome Sequence of Acinetobacter indicus CIP 110367.</title>
        <authorList>
            <consortium name="The Broad Institute Genomics Platform"/>
            <consortium name="The Broad Institute Genome Sequencing Center for Infectious Disease"/>
            <person name="Cerqueira G."/>
            <person name="Feldgarden M."/>
            <person name="Courvalin P."/>
            <person name="Grillot-Courvalin C."/>
            <person name="Clermont D."/>
            <person name="Rocha E."/>
            <person name="Yoon E.-J."/>
            <person name="Nemec A."/>
            <person name="Young S.K."/>
            <person name="Zeng Q."/>
            <person name="Gargeya S."/>
            <person name="Fitzgerald M."/>
            <person name="Abouelleil A."/>
            <person name="Alvarado L."/>
            <person name="Berlin A.M."/>
            <person name="Chapman S.B."/>
            <person name="Gainer-Dewar J."/>
            <person name="Goldberg J."/>
            <person name="Gnerre S."/>
            <person name="Griggs A."/>
            <person name="Gujja S."/>
            <person name="Hansen M."/>
            <person name="Howarth C."/>
            <person name="Imamovic A."/>
            <person name="Ireland A."/>
            <person name="Larimer J."/>
            <person name="McCowan C."/>
            <person name="Murphy C."/>
            <person name="Pearson M."/>
            <person name="Poon T.W."/>
            <person name="Priest M."/>
            <person name="Roberts A."/>
            <person name="Saif S."/>
            <person name="Shea T."/>
            <person name="Sykes S."/>
            <person name="Wortman J."/>
            <person name="Nusbaum C."/>
            <person name="Birren B."/>
        </authorList>
    </citation>
    <scope>NUCLEOTIDE SEQUENCE [LARGE SCALE GENOMIC DNA]</scope>
    <source>
        <strain evidence="7 8">CIP 110367</strain>
    </source>
</reference>
<evidence type="ECO:0000259" key="6">
    <source>
        <dbReference type="Pfam" id="PF00892"/>
    </source>
</evidence>
<dbReference type="EMBL" id="AYET01000004">
    <property type="protein sequence ID" value="ESK47962.1"/>
    <property type="molecule type" value="Genomic_DNA"/>
</dbReference>
<dbReference type="PANTHER" id="PTHR32322">
    <property type="entry name" value="INNER MEMBRANE TRANSPORTER"/>
    <property type="match status" value="1"/>
</dbReference>
<evidence type="ECO:0000256" key="5">
    <source>
        <dbReference type="SAM" id="Phobius"/>
    </source>
</evidence>
<keyword evidence="2 5" id="KW-0812">Transmembrane</keyword>
<evidence type="ECO:0000256" key="4">
    <source>
        <dbReference type="ARBA" id="ARBA00023136"/>
    </source>
</evidence>
<keyword evidence="3 5" id="KW-1133">Transmembrane helix</keyword>
<comment type="subcellular location">
    <subcellularLocation>
        <location evidence="1">Membrane</location>
        <topology evidence="1">Multi-pass membrane protein</topology>
    </subcellularLocation>
</comment>
<dbReference type="HOGENOM" id="CLU_057295_0_1_6"/>
<feature type="transmembrane region" description="Helical" evidence="5">
    <location>
        <begin position="106"/>
        <end position="124"/>
    </location>
</feature>
<proteinExistence type="predicted"/>
<name>V2UBS9_9GAMM</name>
<dbReference type="PATRIC" id="fig|1341679.3.peg.1932"/>
<organism evidence="7 8">
    <name type="scientific">Acinetobacter indicus CIP 110367</name>
    <dbReference type="NCBI Taxonomy" id="1341679"/>
    <lineage>
        <taxon>Bacteria</taxon>
        <taxon>Pseudomonadati</taxon>
        <taxon>Pseudomonadota</taxon>
        <taxon>Gammaproteobacteria</taxon>
        <taxon>Moraxellales</taxon>
        <taxon>Moraxellaceae</taxon>
        <taxon>Acinetobacter</taxon>
    </lineage>
</organism>
<feature type="transmembrane region" description="Helical" evidence="5">
    <location>
        <begin position="273"/>
        <end position="291"/>
    </location>
</feature>
<feature type="transmembrane region" description="Helical" evidence="5">
    <location>
        <begin position="47"/>
        <end position="70"/>
    </location>
</feature>
<keyword evidence="4 5" id="KW-0472">Membrane</keyword>
<evidence type="ECO:0000256" key="1">
    <source>
        <dbReference type="ARBA" id="ARBA00004141"/>
    </source>
</evidence>
<accession>V2UBS9</accession>
<feature type="transmembrane region" description="Helical" evidence="5">
    <location>
        <begin position="154"/>
        <end position="175"/>
    </location>
</feature>
<feature type="transmembrane region" description="Helical" evidence="5">
    <location>
        <begin position="131"/>
        <end position="148"/>
    </location>
</feature>
<dbReference type="InterPro" id="IPR037185">
    <property type="entry name" value="EmrE-like"/>
</dbReference>
<keyword evidence="8" id="KW-1185">Reference proteome</keyword>
<feature type="transmembrane region" description="Helical" evidence="5">
    <location>
        <begin position="217"/>
        <end position="235"/>
    </location>
</feature>
<evidence type="ECO:0000313" key="8">
    <source>
        <dbReference type="Proteomes" id="UP000018415"/>
    </source>
</evidence>
<dbReference type="Pfam" id="PF00892">
    <property type="entry name" value="EamA"/>
    <property type="match status" value="1"/>
</dbReference>
<feature type="transmembrane region" description="Helical" evidence="5">
    <location>
        <begin position="187"/>
        <end position="205"/>
    </location>
</feature>